<sequence length="92" mass="11330">MRTNQRWTEVENHEFRRLFNRYPRDFALIAEKMNKSYNQVRSHYYNIQKRERDIKSNQNIAELKKSLDTDKLRQLAIATEPEHELIVFDLIY</sequence>
<protein>
    <submittedName>
        <fullName evidence="3">SANT/Myb domain</fullName>
    </submittedName>
    <submittedName>
        <fullName evidence="4">SANT/Myb_domain</fullName>
    </submittedName>
</protein>
<dbReference type="EMBL" id="CATOUU010000718">
    <property type="protein sequence ID" value="CAI9943694.1"/>
    <property type="molecule type" value="Genomic_DNA"/>
</dbReference>
<dbReference type="CDD" id="cd00167">
    <property type="entry name" value="SANT"/>
    <property type="match status" value="1"/>
</dbReference>
<reference evidence="3" key="1">
    <citation type="submission" date="2023-06" db="EMBL/GenBank/DDBJ databases">
        <authorList>
            <person name="Kurt Z."/>
        </authorList>
    </citation>
    <scope>NUCLEOTIDE SEQUENCE</scope>
</reference>
<evidence type="ECO:0000313" key="3">
    <source>
        <dbReference type="EMBL" id="CAI9943694.1"/>
    </source>
</evidence>
<dbReference type="InterPro" id="IPR017930">
    <property type="entry name" value="Myb_dom"/>
</dbReference>
<dbReference type="SUPFAM" id="SSF46689">
    <property type="entry name" value="Homeodomain-like"/>
    <property type="match status" value="1"/>
</dbReference>
<evidence type="ECO:0000313" key="4">
    <source>
        <dbReference type="EMBL" id="CAL6046089.1"/>
    </source>
</evidence>
<evidence type="ECO:0000313" key="5">
    <source>
        <dbReference type="Proteomes" id="UP001642409"/>
    </source>
</evidence>
<reference evidence="4 5" key="2">
    <citation type="submission" date="2024-07" db="EMBL/GenBank/DDBJ databases">
        <authorList>
            <person name="Akdeniz Z."/>
        </authorList>
    </citation>
    <scope>NUCLEOTIDE SEQUENCE [LARGE SCALE GENOMIC DNA]</scope>
</reference>
<dbReference type="Gene3D" id="1.10.10.60">
    <property type="entry name" value="Homeodomain-like"/>
    <property type="match status" value="1"/>
</dbReference>
<dbReference type="InterPro" id="IPR017884">
    <property type="entry name" value="SANT_dom"/>
</dbReference>
<gene>
    <name evidence="3" type="ORF">HINF_LOCUS31339</name>
    <name evidence="4" type="ORF">HINF_LOCUS41556</name>
</gene>
<dbReference type="Pfam" id="PF00249">
    <property type="entry name" value="Myb_DNA-binding"/>
    <property type="match status" value="1"/>
</dbReference>
<evidence type="ECO:0000259" key="1">
    <source>
        <dbReference type="PROSITE" id="PS51293"/>
    </source>
</evidence>
<dbReference type="PROSITE" id="PS51294">
    <property type="entry name" value="HTH_MYB"/>
    <property type="match status" value="1"/>
</dbReference>
<evidence type="ECO:0000259" key="2">
    <source>
        <dbReference type="PROSITE" id="PS51294"/>
    </source>
</evidence>
<comment type="caution">
    <text evidence="3">The sequence shown here is derived from an EMBL/GenBank/DDBJ whole genome shotgun (WGS) entry which is preliminary data.</text>
</comment>
<dbReference type="Proteomes" id="UP001642409">
    <property type="component" value="Unassembled WGS sequence"/>
</dbReference>
<dbReference type="InterPro" id="IPR001005">
    <property type="entry name" value="SANT/Myb"/>
</dbReference>
<proteinExistence type="predicted"/>
<dbReference type="PROSITE" id="PS51293">
    <property type="entry name" value="SANT"/>
    <property type="match status" value="1"/>
</dbReference>
<dbReference type="InterPro" id="IPR009057">
    <property type="entry name" value="Homeodomain-like_sf"/>
</dbReference>
<keyword evidence="5" id="KW-1185">Reference proteome</keyword>
<feature type="domain" description="SANT" evidence="1">
    <location>
        <begin position="2"/>
        <end position="52"/>
    </location>
</feature>
<organism evidence="3">
    <name type="scientific">Hexamita inflata</name>
    <dbReference type="NCBI Taxonomy" id="28002"/>
    <lineage>
        <taxon>Eukaryota</taxon>
        <taxon>Metamonada</taxon>
        <taxon>Diplomonadida</taxon>
        <taxon>Hexamitidae</taxon>
        <taxon>Hexamitinae</taxon>
        <taxon>Hexamita</taxon>
    </lineage>
</organism>
<name>A0AA86PPC1_9EUKA</name>
<dbReference type="AlphaFoldDB" id="A0AA86PPC1"/>
<feature type="domain" description="HTH myb-type" evidence="2">
    <location>
        <begin position="1"/>
        <end position="52"/>
    </location>
</feature>
<dbReference type="SMART" id="SM00717">
    <property type="entry name" value="SANT"/>
    <property type="match status" value="1"/>
</dbReference>
<dbReference type="EMBL" id="CAXDID020000167">
    <property type="protein sequence ID" value="CAL6046089.1"/>
    <property type="molecule type" value="Genomic_DNA"/>
</dbReference>
<accession>A0AA86PPC1</accession>